<evidence type="ECO:0000313" key="2">
    <source>
        <dbReference type="EMBL" id="CAJ1948244.1"/>
    </source>
</evidence>
<accession>A0AA86S962</accession>
<proteinExistence type="predicted"/>
<sequence>MVTSIQTRPNQLQWTETQTPSQESSSESPITAFGLRSSSSPKREWKKKKKKKKKKGKEISSLCSVCREWLRCSGDYWAPRGHQNKSRKQRDCECAFVFVALPKTKTPPPATTTTST</sequence>
<dbReference type="Gramene" id="rna-AYBTSS11_LOCUS13088">
    <property type="protein sequence ID" value="CAJ1948244.1"/>
    <property type="gene ID" value="gene-AYBTSS11_LOCUS13088"/>
</dbReference>
<keyword evidence="3" id="KW-1185">Reference proteome</keyword>
<feature type="region of interest" description="Disordered" evidence="1">
    <location>
        <begin position="1"/>
        <end position="59"/>
    </location>
</feature>
<feature type="compositionally biased region" description="Basic residues" evidence="1">
    <location>
        <begin position="44"/>
        <end position="56"/>
    </location>
</feature>
<evidence type="ECO:0000313" key="3">
    <source>
        <dbReference type="Proteomes" id="UP001189624"/>
    </source>
</evidence>
<dbReference type="EMBL" id="OY731401">
    <property type="protein sequence ID" value="CAJ1948244.1"/>
    <property type="molecule type" value="Genomic_DNA"/>
</dbReference>
<feature type="compositionally biased region" description="Polar residues" evidence="1">
    <location>
        <begin position="1"/>
        <end position="14"/>
    </location>
</feature>
<feature type="compositionally biased region" description="Low complexity" evidence="1">
    <location>
        <begin position="15"/>
        <end position="29"/>
    </location>
</feature>
<gene>
    <name evidence="2" type="ORF">AYBTSS11_LOCUS13088</name>
</gene>
<dbReference type="Proteomes" id="UP001189624">
    <property type="component" value="Chromosome 4"/>
</dbReference>
<protein>
    <submittedName>
        <fullName evidence="2">Uncharacterized protein</fullName>
    </submittedName>
</protein>
<name>A0AA86S962_9FABA</name>
<organism evidence="2 3">
    <name type="scientific">Sphenostylis stenocarpa</name>
    <dbReference type="NCBI Taxonomy" id="92480"/>
    <lineage>
        <taxon>Eukaryota</taxon>
        <taxon>Viridiplantae</taxon>
        <taxon>Streptophyta</taxon>
        <taxon>Embryophyta</taxon>
        <taxon>Tracheophyta</taxon>
        <taxon>Spermatophyta</taxon>
        <taxon>Magnoliopsida</taxon>
        <taxon>eudicotyledons</taxon>
        <taxon>Gunneridae</taxon>
        <taxon>Pentapetalae</taxon>
        <taxon>rosids</taxon>
        <taxon>fabids</taxon>
        <taxon>Fabales</taxon>
        <taxon>Fabaceae</taxon>
        <taxon>Papilionoideae</taxon>
        <taxon>50 kb inversion clade</taxon>
        <taxon>NPAAA clade</taxon>
        <taxon>indigoferoid/millettioid clade</taxon>
        <taxon>Phaseoleae</taxon>
        <taxon>Sphenostylis</taxon>
    </lineage>
</organism>
<evidence type="ECO:0000256" key="1">
    <source>
        <dbReference type="SAM" id="MobiDB-lite"/>
    </source>
</evidence>
<reference evidence="2" key="1">
    <citation type="submission" date="2023-10" db="EMBL/GenBank/DDBJ databases">
        <authorList>
            <person name="Domelevo Entfellner J.-B."/>
        </authorList>
    </citation>
    <scope>NUCLEOTIDE SEQUENCE</scope>
</reference>
<dbReference type="AlphaFoldDB" id="A0AA86S962"/>